<dbReference type="GeneID" id="28961193"/>
<gene>
    <name evidence="1" type="ORF">FOXG_20487</name>
</gene>
<dbReference type="RefSeq" id="XP_018249318.1">
    <property type="nucleotide sequence ID" value="XM_018400767.1"/>
</dbReference>
<sequence>MRVHDNSSAPGLGQWQTSGLLYVGLLSLSNTHLEIEISRSMQRELRLIDDLTGSSGRFLPVGVDRHVARGSQPMLNPPLFGAGPKSVHGPEPGVCRAEIDVD</sequence>
<accession>A0A0J9VJP7</accession>
<name>A0A0J9VJP7_FUSO4</name>
<dbReference type="AlphaFoldDB" id="A0A0J9VJP7"/>
<reference evidence="1" key="2">
    <citation type="journal article" date="2010" name="Nature">
        <title>Comparative genomics reveals mobile pathogenicity chromosomes in Fusarium.</title>
        <authorList>
            <person name="Ma L.J."/>
            <person name="van der Does H.C."/>
            <person name="Borkovich K.A."/>
            <person name="Coleman J.J."/>
            <person name="Daboussi M.J."/>
            <person name="Di Pietro A."/>
            <person name="Dufresne M."/>
            <person name="Freitag M."/>
            <person name="Grabherr M."/>
            <person name="Henrissat B."/>
            <person name="Houterman P.M."/>
            <person name="Kang S."/>
            <person name="Shim W.B."/>
            <person name="Woloshuk C."/>
            <person name="Xie X."/>
            <person name="Xu J.R."/>
            <person name="Antoniw J."/>
            <person name="Baker S.E."/>
            <person name="Bluhm B.H."/>
            <person name="Breakspear A."/>
            <person name="Brown D.W."/>
            <person name="Butchko R.A."/>
            <person name="Chapman S."/>
            <person name="Coulson R."/>
            <person name="Coutinho P.M."/>
            <person name="Danchin E.G."/>
            <person name="Diener A."/>
            <person name="Gale L.R."/>
            <person name="Gardiner D.M."/>
            <person name="Goff S."/>
            <person name="Hammond-Kosack K.E."/>
            <person name="Hilburn K."/>
            <person name="Hua-Van A."/>
            <person name="Jonkers W."/>
            <person name="Kazan K."/>
            <person name="Kodira C.D."/>
            <person name="Koehrsen M."/>
            <person name="Kumar L."/>
            <person name="Lee Y.H."/>
            <person name="Li L."/>
            <person name="Manners J.M."/>
            <person name="Miranda-Saavedra D."/>
            <person name="Mukherjee M."/>
            <person name="Park G."/>
            <person name="Park J."/>
            <person name="Park S.Y."/>
            <person name="Proctor R.H."/>
            <person name="Regev A."/>
            <person name="Ruiz-Roldan M.C."/>
            <person name="Sain D."/>
            <person name="Sakthikumar S."/>
            <person name="Sykes S."/>
            <person name="Schwartz D.C."/>
            <person name="Turgeon B.G."/>
            <person name="Wapinski I."/>
            <person name="Yoder O."/>
            <person name="Young S."/>
            <person name="Zeng Q."/>
            <person name="Zhou S."/>
            <person name="Galagan J."/>
            <person name="Cuomo C.A."/>
            <person name="Kistler H.C."/>
            <person name="Rep M."/>
        </authorList>
    </citation>
    <scope>NUCLEOTIDE SEQUENCE [LARGE SCALE GENOMIC DNA]</scope>
    <source>
        <strain evidence="1">4287</strain>
    </source>
</reference>
<evidence type="ECO:0000313" key="1">
    <source>
        <dbReference type="EMBL" id="KNB11273.1"/>
    </source>
</evidence>
<proteinExistence type="predicted"/>
<organism evidence="1 2">
    <name type="scientific">Fusarium oxysporum f. sp. lycopersici (strain 4287 / CBS 123668 / FGSC 9935 / NRRL 34936)</name>
    <name type="common">Fusarium vascular wilt of tomato</name>
    <dbReference type="NCBI Taxonomy" id="426428"/>
    <lineage>
        <taxon>Eukaryota</taxon>
        <taxon>Fungi</taxon>
        <taxon>Dikarya</taxon>
        <taxon>Ascomycota</taxon>
        <taxon>Pezizomycotina</taxon>
        <taxon>Sordariomycetes</taxon>
        <taxon>Hypocreomycetidae</taxon>
        <taxon>Hypocreales</taxon>
        <taxon>Nectriaceae</taxon>
        <taxon>Fusarium</taxon>
        <taxon>Fusarium oxysporum species complex</taxon>
    </lineage>
</organism>
<reference evidence="1" key="1">
    <citation type="submission" date="2007-04" db="EMBL/GenBank/DDBJ databases">
        <authorList>
            <consortium name="The Broad Institute Genome Sequencing Platform"/>
            <person name="Birren B."/>
            <person name="Lander E."/>
            <person name="Galagan J."/>
            <person name="Nusbaum C."/>
            <person name="Devon K."/>
            <person name="Ma L.-J."/>
            <person name="Jaffe D."/>
            <person name="Butler J."/>
            <person name="Alvarez P."/>
            <person name="Gnerre S."/>
            <person name="Grabherr M."/>
            <person name="Kleber M."/>
            <person name="Mauceli E."/>
            <person name="Brockman W."/>
            <person name="MacCallum I.A."/>
            <person name="Young S."/>
            <person name="LaButti K."/>
            <person name="DeCaprio D."/>
            <person name="Crawford M."/>
            <person name="Koehrsen M."/>
            <person name="Engels R."/>
            <person name="Montgomery P."/>
            <person name="Pearson M."/>
            <person name="Howarth C."/>
            <person name="Larson L."/>
            <person name="White J."/>
            <person name="O'Leary S."/>
            <person name="Kodira C."/>
            <person name="Zeng Q."/>
            <person name="Yandava C."/>
            <person name="Alvarado L."/>
            <person name="Kistler C."/>
            <person name="Shim W.-B."/>
            <person name="Kang S."/>
            <person name="Woloshuk C."/>
        </authorList>
    </citation>
    <scope>NUCLEOTIDE SEQUENCE</scope>
    <source>
        <strain evidence="1">4287</strain>
    </source>
</reference>
<dbReference type="VEuPathDB" id="FungiDB:FOXG_20487"/>
<dbReference type="Proteomes" id="UP000009097">
    <property type="component" value="Unassembled WGS sequence"/>
</dbReference>
<protein>
    <submittedName>
        <fullName evidence="1">Uncharacterized protein</fullName>
    </submittedName>
</protein>
<dbReference type="KEGG" id="fox:FOXG_20487"/>
<dbReference type="EMBL" id="DS231709">
    <property type="protein sequence ID" value="KNB11273.1"/>
    <property type="molecule type" value="Genomic_DNA"/>
</dbReference>
<evidence type="ECO:0000313" key="2">
    <source>
        <dbReference type="Proteomes" id="UP000009097"/>
    </source>
</evidence>